<keyword evidence="16" id="KW-0175">Coiled coil</keyword>
<evidence type="ECO:0000256" key="2">
    <source>
        <dbReference type="ARBA" id="ARBA00004496"/>
    </source>
</evidence>
<dbReference type="GO" id="GO:0046872">
    <property type="term" value="F:metal ion binding"/>
    <property type="evidence" value="ECO:0007669"/>
    <property type="project" value="UniProtKB-KW"/>
</dbReference>
<keyword evidence="6" id="KW-0820">tRNA-binding</keyword>
<dbReference type="FunFam" id="3.10.310.40:FF:000001">
    <property type="entry name" value="Alanine--tRNA ligase"/>
    <property type="match status" value="1"/>
</dbReference>
<dbReference type="SUPFAM" id="SSF50447">
    <property type="entry name" value="Translation proteins"/>
    <property type="match status" value="1"/>
</dbReference>
<evidence type="ECO:0000256" key="8">
    <source>
        <dbReference type="ARBA" id="ARBA00022723"/>
    </source>
</evidence>
<keyword evidence="7" id="KW-0436">Ligase</keyword>
<comment type="similarity">
    <text evidence="3">Belongs to the class-II aminoacyl-tRNA synthetase family.</text>
</comment>
<dbReference type="InterPro" id="IPR009000">
    <property type="entry name" value="Transl_B-barrel_sf"/>
</dbReference>
<dbReference type="GO" id="GO:0000049">
    <property type="term" value="F:tRNA binding"/>
    <property type="evidence" value="ECO:0007669"/>
    <property type="project" value="UniProtKB-KW"/>
</dbReference>
<dbReference type="GO" id="GO:0002161">
    <property type="term" value="F:aminoacyl-tRNA deacylase activity"/>
    <property type="evidence" value="ECO:0007669"/>
    <property type="project" value="UniProtKB-ARBA"/>
</dbReference>
<feature type="coiled-coil region" evidence="16">
    <location>
        <begin position="256"/>
        <end position="287"/>
    </location>
</feature>
<dbReference type="PROSITE" id="PS50860">
    <property type="entry name" value="AA_TRNA_LIGASE_II_ALA"/>
    <property type="match status" value="1"/>
</dbReference>
<evidence type="ECO:0000313" key="18">
    <source>
        <dbReference type="EMBL" id="MBP3952252.1"/>
    </source>
</evidence>
<dbReference type="Gene3D" id="3.10.310.40">
    <property type="match status" value="1"/>
</dbReference>
<dbReference type="Gene3D" id="3.30.980.10">
    <property type="entry name" value="Threonyl-trna Synthetase, Chain A, domain 2"/>
    <property type="match status" value="1"/>
</dbReference>
<accession>A0A940WX83</accession>
<organism evidence="18 19">
    <name type="scientific">Halalkalibacter suaedae</name>
    <dbReference type="NCBI Taxonomy" id="2822140"/>
    <lineage>
        <taxon>Bacteria</taxon>
        <taxon>Bacillati</taxon>
        <taxon>Bacillota</taxon>
        <taxon>Bacilli</taxon>
        <taxon>Bacillales</taxon>
        <taxon>Bacillaceae</taxon>
        <taxon>Halalkalibacter</taxon>
    </lineage>
</organism>
<evidence type="ECO:0000259" key="17">
    <source>
        <dbReference type="PROSITE" id="PS50860"/>
    </source>
</evidence>
<dbReference type="InterPro" id="IPR018163">
    <property type="entry name" value="Thr/Ala-tRNA-synth_IIc_edit"/>
</dbReference>
<keyword evidence="8" id="KW-0479">Metal-binding</keyword>
<feature type="domain" description="Alanyl-transfer RNA synthetases family profile" evidence="17">
    <location>
        <begin position="1"/>
        <end position="237"/>
    </location>
</feature>
<dbReference type="SUPFAM" id="SSF55186">
    <property type="entry name" value="ThrRS/AlaRS common domain"/>
    <property type="match status" value="1"/>
</dbReference>
<dbReference type="PANTHER" id="PTHR43462">
    <property type="entry name" value="ALANYL-TRNA EDITING PROTEIN"/>
    <property type="match status" value="1"/>
</dbReference>
<gene>
    <name evidence="18" type="ORF">J7W16_14005</name>
</gene>
<keyword evidence="14" id="KW-0030">Aminoacyl-tRNA synthetase</keyword>
<dbReference type="GO" id="GO:0005524">
    <property type="term" value="F:ATP binding"/>
    <property type="evidence" value="ECO:0007669"/>
    <property type="project" value="UniProtKB-KW"/>
</dbReference>
<protein>
    <recommendedName>
        <fullName evidence="5">Alanine--tRNA ligase</fullName>
        <ecNumber evidence="4">6.1.1.7</ecNumber>
    </recommendedName>
    <alternativeName>
        <fullName evidence="15">Alanyl-tRNA synthetase</fullName>
    </alternativeName>
</protein>
<dbReference type="GO" id="GO:0005737">
    <property type="term" value="C:cytoplasm"/>
    <property type="evidence" value="ECO:0007669"/>
    <property type="project" value="UniProtKB-SubCell"/>
</dbReference>
<dbReference type="GO" id="GO:0004813">
    <property type="term" value="F:alanine-tRNA ligase activity"/>
    <property type="evidence" value="ECO:0007669"/>
    <property type="project" value="UniProtKB-EC"/>
</dbReference>
<evidence type="ECO:0000256" key="13">
    <source>
        <dbReference type="ARBA" id="ARBA00022917"/>
    </source>
</evidence>
<keyword evidence="12" id="KW-0694">RNA-binding</keyword>
<dbReference type="EMBL" id="JAGKSQ010000005">
    <property type="protein sequence ID" value="MBP3952252.1"/>
    <property type="molecule type" value="Genomic_DNA"/>
</dbReference>
<evidence type="ECO:0000256" key="16">
    <source>
        <dbReference type="SAM" id="Coils"/>
    </source>
</evidence>
<sequence length="398" mass="45027">MSKKLFYQDQYIRSFTSKIKRCTEDENGRRFVVLEETAFYPTGGGQPHDTGTLNELKVYDVVEVDGEVRHYLQESIDENLECVGSINWERRFDHMQQHAGQHILSAAFEDVFSLKTTSFHLGTDICTIDLDVSNLTNEVVEEVEKLANTVILENRPIVAKWLTADEASSFPLRKQLSVEDNIRIVIIEEFDYNGCGGTHPSSTGQIGSLKILQVERQKKQVRVHFVCGNRVIQQLGEKQKVIQELTPLLNSPQPQMKEAANRILQHSKDLEKQVEQLKVRILEYEAEHFLDKMECVHSQQIIRSTFNNRPISELQQLARIISGNTNNTVVLFVNETGENLQVVCSKDKESYLDMNQLVKAILPLINGKGGGNAMFAQGGGDKTMSAEQLAEAILHLID</sequence>
<dbReference type="Gene3D" id="2.40.30.130">
    <property type="match status" value="1"/>
</dbReference>
<evidence type="ECO:0000256" key="15">
    <source>
        <dbReference type="ARBA" id="ARBA00032577"/>
    </source>
</evidence>
<dbReference type="RefSeq" id="WP_210597942.1">
    <property type="nucleotide sequence ID" value="NZ_JAGKSQ010000005.1"/>
</dbReference>
<dbReference type="Pfam" id="PF02272">
    <property type="entry name" value="DHHA1"/>
    <property type="match status" value="1"/>
</dbReference>
<evidence type="ECO:0000256" key="9">
    <source>
        <dbReference type="ARBA" id="ARBA00022741"/>
    </source>
</evidence>
<dbReference type="Proteomes" id="UP000678228">
    <property type="component" value="Unassembled WGS sequence"/>
</dbReference>
<keyword evidence="9" id="KW-0547">Nucleotide-binding</keyword>
<keyword evidence="19" id="KW-1185">Reference proteome</keyword>
<dbReference type="PANTHER" id="PTHR43462:SF1">
    <property type="entry name" value="ALANYL-TRNA EDITING PROTEIN AARSD1"/>
    <property type="match status" value="1"/>
</dbReference>
<dbReference type="InterPro" id="IPR003156">
    <property type="entry name" value="DHHA1_dom"/>
</dbReference>
<comment type="caution">
    <text evidence="18">The sequence shown here is derived from an EMBL/GenBank/DDBJ whole genome shotgun (WGS) entry which is preliminary data.</text>
</comment>
<evidence type="ECO:0000256" key="7">
    <source>
        <dbReference type="ARBA" id="ARBA00022598"/>
    </source>
</evidence>
<evidence type="ECO:0000256" key="5">
    <source>
        <dbReference type="ARBA" id="ARBA00017959"/>
    </source>
</evidence>
<dbReference type="Pfam" id="PF07973">
    <property type="entry name" value="tRNA_SAD"/>
    <property type="match status" value="1"/>
</dbReference>
<comment type="subcellular location">
    <subcellularLocation>
        <location evidence="2">Cytoplasm</location>
    </subcellularLocation>
</comment>
<evidence type="ECO:0000256" key="10">
    <source>
        <dbReference type="ARBA" id="ARBA00022833"/>
    </source>
</evidence>
<keyword evidence="10" id="KW-0862">Zinc</keyword>
<comment type="cofactor">
    <cofactor evidence="1">
        <name>Zn(2+)</name>
        <dbReference type="ChEBI" id="CHEBI:29105"/>
    </cofactor>
</comment>
<evidence type="ECO:0000256" key="14">
    <source>
        <dbReference type="ARBA" id="ARBA00023146"/>
    </source>
</evidence>
<reference evidence="18" key="1">
    <citation type="submission" date="2021-03" db="EMBL/GenBank/DDBJ databases">
        <title>Bacillus suaedae sp. nov., isolated from Suaeda aralocaspica.</title>
        <authorList>
            <person name="Lei R.F.R."/>
        </authorList>
    </citation>
    <scope>NUCLEOTIDE SEQUENCE</scope>
    <source>
        <strain evidence="18">YZJH907-2</strain>
    </source>
</reference>
<evidence type="ECO:0000256" key="4">
    <source>
        <dbReference type="ARBA" id="ARBA00013168"/>
    </source>
</evidence>
<keyword evidence="11" id="KW-0067">ATP-binding</keyword>
<keyword evidence="13" id="KW-0648">Protein biosynthesis</keyword>
<dbReference type="InterPro" id="IPR051335">
    <property type="entry name" value="Alanyl-tRNA_Editing_Enzymes"/>
</dbReference>
<dbReference type="InterPro" id="IPR012947">
    <property type="entry name" value="tRNA_SAD"/>
</dbReference>
<dbReference type="SMART" id="SM00863">
    <property type="entry name" value="tRNA_SAD"/>
    <property type="match status" value="1"/>
</dbReference>
<dbReference type="EC" id="6.1.1.7" evidence="4"/>
<evidence type="ECO:0000313" key="19">
    <source>
        <dbReference type="Proteomes" id="UP000678228"/>
    </source>
</evidence>
<dbReference type="AlphaFoldDB" id="A0A940WX83"/>
<name>A0A940WX83_9BACI</name>
<proteinExistence type="inferred from homology"/>
<evidence type="ECO:0000256" key="3">
    <source>
        <dbReference type="ARBA" id="ARBA00008226"/>
    </source>
</evidence>
<dbReference type="GO" id="GO:0006419">
    <property type="term" value="P:alanyl-tRNA aminoacylation"/>
    <property type="evidence" value="ECO:0007669"/>
    <property type="project" value="InterPro"/>
</dbReference>
<evidence type="ECO:0000256" key="11">
    <source>
        <dbReference type="ARBA" id="ARBA00022840"/>
    </source>
</evidence>
<evidence type="ECO:0000256" key="1">
    <source>
        <dbReference type="ARBA" id="ARBA00001947"/>
    </source>
</evidence>
<evidence type="ECO:0000256" key="6">
    <source>
        <dbReference type="ARBA" id="ARBA00022555"/>
    </source>
</evidence>
<dbReference type="InterPro" id="IPR018165">
    <property type="entry name" value="Ala-tRNA-synth_IIc_core"/>
</dbReference>
<evidence type="ECO:0000256" key="12">
    <source>
        <dbReference type="ARBA" id="ARBA00022884"/>
    </source>
</evidence>